<evidence type="ECO:0000313" key="6">
    <source>
        <dbReference type="Proteomes" id="UP001174694"/>
    </source>
</evidence>
<accession>A0AA38R787</accession>
<feature type="region of interest" description="Disordered" evidence="2">
    <location>
        <begin position="337"/>
        <end position="356"/>
    </location>
</feature>
<dbReference type="InterPro" id="IPR026992">
    <property type="entry name" value="DIOX_N"/>
</dbReference>
<evidence type="ECO:0000256" key="2">
    <source>
        <dbReference type="SAM" id="MobiDB-lite"/>
    </source>
</evidence>
<dbReference type="Pfam" id="PF14226">
    <property type="entry name" value="DIOX_N"/>
    <property type="match status" value="1"/>
</dbReference>
<dbReference type="InterPro" id="IPR050231">
    <property type="entry name" value="Iron_ascorbate_oxido_reductase"/>
</dbReference>
<dbReference type="InterPro" id="IPR044861">
    <property type="entry name" value="IPNS-like_FE2OG_OXY"/>
</dbReference>
<reference evidence="5" key="1">
    <citation type="submission" date="2022-07" db="EMBL/GenBank/DDBJ databases">
        <title>Fungi with potential for degradation of polypropylene.</title>
        <authorList>
            <person name="Gostincar C."/>
        </authorList>
    </citation>
    <scope>NUCLEOTIDE SEQUENCE</scope>
    <source>
        <strain evidence="5">EXF-13308</strain>
    </source>
</reference>
<gene>
    <name evidence="5" type="ORF">NKR23_g9267</name>
</gene>
<proteinExistence type="inferred from homology"/>
<dbReference type="Gene3D" id="2.60.120.330">
    <property type="entry name" value="B-lactam Antibiotic, Isopenicillin N Synthase, Chain"/>
    <property type="match status" value="1"/>
</dbReference>
<evidence type="ECO:0000256" key="1">
    <source>
        <dbReference type="ARBA" id="ARBA00008056"/>
    </source>
</evidence>
<dbReference type="PRINTS" id="PR00682">
    <property type="entry name" value="IPNSYNTHASE"/>
</dbReference>
<feature type="domain" description="Non-haem dioxygenase N-terminal" evidence="4">
    <location>
        <begin position="27"/>
        <end position="121"/>
    </location>
</feature>
<protein>
    <submittedName>
        <fullName evidence="5">Isopenicillin N synthase</fullName>
    </submittedName>
</protein>
<evidence type="ECO:0000313" key="5">
    <source>
        <dbReference type="EMBL" id="KAJ9137277.1"/>
    </source>
</evidence>
<dbReference type="PANTHER" id="PTHR47990">
    <property type="entry name" value="2-OXOGLUTARATE (2OG) AND FE(II)-DEPENDENT OXYGENASE SUPERFAMILY PROTEIN-RELATED"/>
    <property type="match status" value="1"/>
</dbReference>
<dbReference type="FunFam" id="2.60.120.330:FF:000040">
    <property type="entry name" value="Chromosome 21, whole genome shotgun sequence"/>
    <property type="match status" value="1"/>
</dbReference>
<organism evidence="5 6">
    <name type="scientific">Pleurostoma richardsiae</name>
    <dbReference type="NCBI Taxonomy" id="41990"/>
    <lineage>
        <taxon>Eukaryota</taxon>
        <taxon>Fungi</taxon>
        <taxon>Dikarya</taxon>
        <taxon>Ascomycota</taxon>
        <taxon>Pezizomycotina</taxon>
        <taxon>Sordariomycetes</taxon>
        <taxon>Sordariomycetidae</taxon>
        <taxon>Calosphaeriales</taxon>
        <taxon>Pleurostomataceae</taxon>
        <taxon>Pleurostoma</taxon>
    </lineage>
</organism>
<feature type="domain" description="Isopenicillin N synthase-like Fe(2+) 2OG dioxygenase" evidence="3">
    <location>
        <begin position="201"/>
        <end position="278"/>
    </location>
</feature>
<evidence type="ECO:0000259" key="4">
    <source>
        <dbReference type="Pfam" id="PF14226"/>
    </source>
</evidence>
<dbReference type="InterPro" id="IPR027443">
    <property type="entry name" value="IPNS-like_sf"/>
</dbReference>
<comment type="caution">
    <text evidence="5">The sequence shown here is derived from an EMBL/GenBank/DDBJ whole genome shotgun (WGS) entry which is preliminary data.</text>
</comment>
<dbReference type="AlphaFoldDB" id="A0AA38R787"/>
<name>A0AA38R787_9PEZI</name>
<dbReference type="SUPFAM" id="SSF51197">
    <property type="entry name" value="Clavaminate synthase-like"/>
    <property type="match status" value="1"/>
</dbReference>
<evidence type="ECO:0000259" key="3">
    <source>
        <dbReference type="Pfam" id="PF03171"/>
    </source>
</evidence>
<dbReference type="EMBL" id="JANBVO010000035">
    <property type="protein sequence ID" value="KAJ9137277.1"/>
    <property type="molecule type" value="Genomic_DNA"/>
</dbReference>
<sequence length="373" mass="42447">MPGRLIDRYKQVPVTKEDLDWAELVTLDLSLFDKPGGKQELVKQLDHAVRNVGFFYVKNFNISQEEVDRQFALGREFYALPLEEKLKFHNQNDLESGEYNGYRPAGHRVLGNGIKDNVQVYNIPKFDGFHKRQQPPVLQDNIAEIEAFSRKCHDEVVDKLLRLFAILLELPDEDQLARDHQYDVKGEDHLRYMHYAARSAEDNSKVGDLYSPGHTDLGSVTLLFRQPVAALQILNSEGKWKWVKPQDGTITINTCDALTALTGGLIKSSIHRVHAPPADQANIDRLGVLYFARPNNHVVLDPIQNSPLLNRLGLTSNVFTELGQHLTTEQWVKVRQTQQQRRTGGAKISQDGKYQHSEKDLEILPGLHAKIHN</sequence>
<comment type="similarity">
    <text evidence="1">Belongs to the iron/ascorbate-dependent oxidoreductase family.</text>
</comment>
<dbReference type="Pfam" id="PF03171">
    <property type="entry name" value="2OG-FeII_Oxy"/>
    <property type="match status" value="1"/>
</dbReference>
<keyword evidence="6" id="KW-1185">Reference proteome</keyword>
<dbReference type="Proteomes" id="UP001174694">
    <property type="component" value="Unassembled WGS sequence"/>
</dbReference>